<accession>A0A1I9LVG2</accession>
<dbReference type="InterPro" id="IPR036823">
    <property type="entry name" value="Ribosomal_uS7_dom_sf"/>
</dbReference>
<protein>
    <recommendedName>
        <fullName evidence="6">Small ribosomal subunit protein uS7c</fullName>
    </recommendedName>
</protein>
<keyword evidence="9" id="KW-0150">Chloroplast</keyword>
<dbReference type="GO" id="GO:0009507">
    <property type="term" value="C:chloroplast"/>
    <property type="evidence" value="ECO:0007669"/>
    <property type="project" value="UniProtKB-SubCell"/>
</dbReference>
<dbReference type="InterPro" id="IPR005717">
    <property type="entry name" value="Ribosomal_uS7_bac/org-type"/>
</dbReference>
<dbReference type="NCBIfam" id="TIGR01029">
    <property type="entry name" value="rpsG_bact"/>
    <property type="match status" value="1"/>
</dbReference>
<evidence type="ECO:0000256" key="4">
    <source>
        <dbReference type="ARBA" id="ARBA00022980"/>
    </source>
</evidence>
<keyword evidence="5 6" id="KW-0687">Ribonucleoprotein</keyword>
<evidence type="ECO:0000256" key="7">
    <source>
        <dbReference type="RuleBase" id="RU003619"/>
    </source>
</evidence>
<comment type="function">
    <text evidence="6">One of the primary rRNA binding proteins, it binds directly to 16S rRNA where it nucleates assembly of the head domain of the 30S subunit.</text>
</comment>
<dbReference type="RefSeq" id="YP_009327061.1">
    <property type="nucleotide sequence ID" value="NC_032045.1"/>
</dbReference>
<dbReference type="InterPro" id="IPR020606">
    <property type="entry name" value="Ribosomal_uS7_CS"/>
</dbReference>
<name>A0A1I9LVG2_9PHAE</name>
<dbReference type="GO" id="GO:0006412">
    <property type="term" value="P:translation"/>
    <property type="evidence" value="ECO:0007669"/>
    <property type="project" value="UniProtKB-UniRule"/>
</dbReference>
<reference evidence="9" key="1">
    <citation type="submission" date="2015-11" db="EMBL/GenBank/DDBJ databases">
        <title>Complete mitochondrial and plastid genomes of the freshwater brown alga Pleurocladia lacustris A. Braun and its phylogenetic placement in the Phaeophyceae.</title>
        <authorList>
            <person name="Wang X."/>
            <person name="Wehr J.D."/>
            <person name="Karol K.G."/>
        </authorList>
    </citation>
    <scope>NUCLEOTIDE SEQUENCE</scope>
    <source>
        <strain evidence="9">Sa2</strain>
    </source>
</reference>
<dbReference type="GO" id="GO:0015935">
    <property type="term" value="C:small ribosomal subunit"/>
    <property type="evidence" value="ECO:0007669"/>
    <property type="project" value="InterPro"/>
</dbReference>
<evidence type="ECO:0000259" key="8">
    <source>
        <dbReference type="Pfam" id="PF00177"/>
    </source>
</evidence>
<comment type="subunit">
    <text evidence="6">Part of the 30S ribosomal subunit.</text>
</comment>
<evidence type="ECO:0000256" key="1">
    <source>
        <dbReference type="ARBA" id="ARBA00007151"/>
    </source>
</evidence>
<dbReference type="GO" id="GO:0003735">
    <property type="term" value="F:structural constituent of ribosome"/>
    <property type="evidence" value="ECO:0007669"/>
    <property type="project" value="InterPro"/>
</dbReference>
<evidence type="ECO:0000256" key="6">
    <source>
        <dbReference type="HAMAP-Rule" id="MF_00480"/>
    </source>
</evidence>
<evidence type="ECO:0000256" key="2">
    <source>
        <dbReference type="ARBA" id="ARBA00022730"/>
    </source>
</evidence>
<dbReference type="GO" id="GO:0019843">
    <property type="term" value="F:rRNA binding"/>
    <property type="evidence" value="ECO:0007669"/>
    <property type="project" value="UniProtKB-UniRule"/>
</dbReference>
<comment type="similarity">
    <text evidence="1 6 7">Belongs to the universal ribosomal protein uS7 family.</text>
</comment>
<keyword evidence="9" id="KW-0934">Plastid</keyword>
<feature type="domain" description="Small ribosomal subunit protein uS7" evidence="8">
    <location>
        <begin position="3"/>
        <end position="150"/>
    </location>
</feature>
<dbReference type="SUPFAM" id="SSF47973">
    <property type="entry name" value="Ribosomal protein S7"/>
    <property type="match status" value="1"/>
</dbReference>
<dbReference type="PANTHER" id="PTHR11205">
    <property type="entry name" value="RIBOSOMAL PROTEIN S7"/>
    <property type="match status" value="1"/>
</dbReference>
<dbReference type="InterPro" id="IPR023798">
    <property type="entry name" value="Ribosomal_uS7_dom"/>
</dbReference>
<dbReference type="Pfam" id="PF00177">
    <property type="entry name" value="Ribosomal_S7"/>
    <property type="match status" value="1"/>
</dbReference>
<dbReference type="PROSITE" id="PS00052">
    <property type="entry name" value="RIBOSOMAL_S7"/>
    <property type="match status" value="1"/>
</dbReference>
<sequence>MSRRTNKKKRKFPIADAVYDSFLVNLMISKIFKSGKKTVAQKIIYEAFDIIKQRTNSQPLKIFEKAIKNVSPVVKIKSKRVGGSTYQVPIEVKKFRGINLGLCWIIQFAKARSGKTIAIKLANEIIDASKGLGNSIRRRDETHRMARSNKAFAHFRS</sequence>
<dbReference type="HAMAP" id="MF_00480_B">
    <property type="entry name" value="Ribosomal_uS7_B"/>
    <property type="match status" value="1"/>
</dbReference>
<keyword evidence="3 6" id="KW-0694">RNA-binding</keyword>
<dbReference type="FunFam" id="1.10.455.10:FF:000001">
    <property type="entry name" value="30S ribosomal protein S7"/>
    <property type="match status" value="1"/>
</dbReference>
<geneLocation type="chloroplast" evidence="9"/>
<gene>
    <name evidence="6" type="primary">rps7</name>
</gene>
<evidence type="ECO:0000256" key="3">
    <source>
        <dbReference type="ARBA" id="ARBA00022884"/>
    </source>
</evidence>
<dbReference type="PIRSF" id="PIRSF002122">
    <property type="entry name" value="RPS7p_RPS7a_RPS5e_RPS7o"/>
    <property type="match status" value="1"/>
</dbReference>
<dbReference type="Gene3D" id="1.10.455.10">
    <property type="entry name" value="Ribosomal protein S7 domain"/>
    <property type="match status" value="1"/>
</dbReference>
<comment type="subcellular location">
    <subcellularLocation>
        <location evidence="6">Plastid</location>
        <location evidence="6">Chloroplast</location>
    </subcellularLocation>
</comment>
<dbReference type="InterPro" id="IPR000235">
    <property type="entry name" value="Ribosomal_uS7"/>
</dbReference>
<proteinExistence type="inferred from homology"/>
<keyword evidence="2 6" id="KW-0699">rRNA-binding</keyword>
<organism evidence="9">
    <name type="scientific">Pleurocladia lacustris</name>
    <dbReference type="NCBI Taxonomy" id="246121"/>
    <lineage>
        <taxon>Eukaryota</taxon>
        <taxon>Sar</taxon>
        <taxon>Stramenopiles</taxon>
        <taxon>Ochrophyta</taxon>
        <taxon>PX clade</taxon>
        <taxon>Phaeophyceae</taxon>
        <taxon>Ectocarpales</taxon>
        <taxon>Chordariaceae</taxon>
        <taxon>Pleurocladia</taxon>
    </lineage>
</organism>
<evidence type="ECO:0000313" key="9">
    <source>
        <dbReference type="EMBL" id="ANS57582.1"/>
    </source>
</evidence>
<evidence type="ECO:0000256" key="5">
    <source>
        <dbReference type="ARBA" id="ARBA00023274"/>
    </source>
</evidence>
<dbReference type="CDD" id="cd14871">
    <property type="entry name" value="uS7_Chloroplast"/>
    <property type="match status" value="1"/>
</dbReference>
<dbReference type="AlphaFoldDB" id="A0A1I9LVG2"/>
<dbReference type="EMBL" id="KU164871">
    <property type="protein sequence ID" value="ANS57582.1"/>
    <property type="molecule type" value="Genomic_DNA"/>
</dbReference>
<keyword evidence="4 6" id="KW-0689">Ribosomal protein</keyword>